<dbReference type="RefSeq" id="WP_108179322.1">
    <property type="nucleotide sequence ID" value="NZ_JAIESU010000053.1"/>
</dbReference>
<feature type="domain" description="Hda lid" evidence="1">
    <location>
        <begin position="166"/>
        <end position="224"/>
    </location>
</feature>
<dbReference type="SUPFAM" id="SSF52540">
    <property type="entry name" value="P-loop containing nucleoside triphosphate hydrolases"/>
    <property type="match status" value="1"/>
</dbReference>
<organism evidence="2 3">
    <name type="scientific">Phreatobacter oligotrophus</name>
    <dbReference type="NCBI Taxonomy" id="1122261"/>
    <lineage>
        <taxon>Bacteria</taxon>
        <taxon>Pseudomonadati</taxon>
        <taxon>Pseudomonadota</taxon>
        <taxon>Alphaproteobacteria</taxon>
        <taxon>Hyphomicrobiales</taxon>
        <taxon>Phreatobacteraceae</taxon>
        <taxon>Phreatobacter</taxon>
    </lineage>
</organism>
<keyword evidence="3" id="KW-1185">Reference proteome</keyword>
<dbReference type="Gene3D" id="1.10.8.60">
    <property type="match status" value="1"/>
</dbReference>
<dbReference type="GO" id="GO:0003688">
    <property type="term" value="F:DNA replication origin binding"/>
    <property type="evidence" value="ECO:0007669"/>
    <property type="project" value="TreeGrafter"/>
</dbReference>
<dbReference type="GO" id="GO:0006270">
    <property type="term" value="P:DNA replication initiation"/>
    <property type="evidence" value="ECO:0007669"/>
    <property type="project" value="TreeGrafter"/>
</dbReference>
<gene>
    <name evidence="2" type="ORF">C8P69_1138</name>
</gene>
<dbReference type="InterPro" id="IPR055199">
    <property type="entry name" value="Hda_lid"/>
</dbReference>
<evidence type="ECO:0000259" key="1">
    <source>
        <dbReference type="Pfam" id="PF22688"/>
    </source>
</evidence>
<proteinExistence type="predicted"/>
<accession>A0A2T4YXC3</accession>
<evidence type="ECO:0000313" key="3">
    <source>
        <dbReference type="Proteomes" id="UP000241808"/>
    </source>
</evidence>
<dbReference type="AlphaFoldDB" id="A0A2T4YXC3"/>
<dbReference type="EMBL" id="PZZL01000013">
    <property type="protein sequence ID" value="PTM50625.1"/>
    <property type="molecule type" value="Genomic_DNA"/>
</dbReference>
<name>A0A2T4YXC3_9HYPH</name>
<dbReference type="Gene3D" id="3.40.50.300">
    <property type="entry name" value="P-loop containing nucleotide triphosphate hydrolases"/>
    <property type="match status" value="1"/>
</dbReference>
<dbReference type="PANTHER" id="PTHR30050:SF5">
    <property type="entry name" value="DNAA REGULATORY INACTIVATOR HDA"/>
    <property type="match status" value="1"/>
</dbReference>
<dbReference type="PANTHER" id="PTHR30050">
    <property type="entry name" value="CHROMOSOMAL REPLICATION INITIATOR PROTEIN DNAA"/>
    <property type="match status" value="1"/>
</dbReference>
<dbReference type="Pfam" id="PF22688">
    <property type="entry name" value="Hda_lid"/>
    <property type="match status" value="1"/>
</dbReference>
<dbReference type="OrthoDB" id="7390113at2"/>
<reference evidence="2 3" key="1">
    <citation type="submission" date="2018-04" db="EMBL/GenBank/DDBJ databases">
        <title>Genomic Encyclopedia of Archaeal and Bacterial Type Strains, Phase II (KMG-II): from individual species to whole genera.</title>
        <authorList>
            <person name="Goeker M."/>
        </authorList>
    </citation>
    <scope>NUCLEOTIDE SEQUENCE [LARGE SCALE GENOMIC DNA]</scope>
    <source>
        <strain evidence="2 3">DSM 25521</strain>
    </source>
</reference>
<comment type="caution">
    <text evidence="2">The sequence shown here is derived from an EMBL/GenBank/DDBJ whole genome shotgun (WGS) entry which is preliminary data.</text>
</comment>
<evidence type="ECO:0000313" key="2">
    <source>
        <dbReference type="EMBL" id="PTM50625.1"/>
    </source>
</evidence>
<dbReference type="InterPro" id="IPR027417">
    <property type="entry name" value="P-loop_NTPase"/>
</dbReference>
<protein>
    <submittedName>
        <fullName evidence="2">Regulatory inactivation of DnaA Hda protein</fullName>
    </submittedName>
</protein>
<dbReference type="Proteomes" id="UP000241808">
    <property type="component" value="Unassembled WGS sequence"/>
</dbReference>
<sequence>MVPTAPRPGPRQMALDLALPESLSRDDFLPAPCNAAALGLVEGWPDWPAKTVALIGPPGAGKSHLGSIWADIAGARRVAARDLAGIVPADALATGALLLEDAGPRTSEVALFHLLNAAREEDAFLLLTAREAPVSWGVGLKDLASRLRALPVVALEEPEDALLRAVLVKLFADRQLVVDGDIVEYLARRMERSLDAARRLVAELDREALETGRRLTRPLAAQVLDRVMQPNLF</sequence>
<dbReference type="GO" id="GO:0005886">
    <property type="term" value="C:plasma membrane"/>
    <property type="evidence" value="ECO:0007669"/>
    <property type="project" value="TreeGrafter"/>
</dbReference>